<accession>A0A381YL44</accession>
<name>A0A381YL44_9ZZZZ</name>
<evidence type="ECO:0000313" key="1">
    <source>
        <dbReference type="EMBL" id="SVA77312.1"/>
    </source>
</evidence>
<organism evidence="1">
    <name type="scientific">marine metagenome</name>
    <dbReference type="NCBI Taxonomy" id="408172"/>
    <lineage>
        <taxon>unclassified sequences</taxon>
        <taxon>metagenomes</taxon>
        <taxon>ecological metagenomes</taxon>
    </lineage>
</organism>
<protein>
    <recommendedName>
        <fullName evidence="2">N-formylglutamate deformylase</fullName>
    </recommendedName>
</protein>
<gene>
    <name evidence="1" type="ORF">METZ01_LOCUS130166</name>
</gene>
<dbReference type="Pfam" id="PF05013">
    <property type="entry name" value="FGase"/>
    <property type="match status" value="1"/>
</dbReference>
<reference evidence="1" key="1">
    <citation type="submission" date="2018-05" db="EMBL/GenBank/DDBJ databases">
        <authorList>
            <person name="Lanie J.A."/>
            <person name="Ng W.-L."/>
            <person name="Kazmierczak K.M."/>
            <person name="Andrzejewski T.M."/>
            <person name="Davidsen T.M."/>
            <person name="Wayne K.J."/>
            <person name="Tettelin H."/>
            <person name="Glass J.I."/>
            <person name="Rusch D."/>
            <person name="Podicherti R."/>
            <person name="Tsui H.-C.T."/>
            <person name="Winkler M.E."/>
        </authorList>
    </citation>
    <scope>NUCLEOTIDE SEQUENCE</scope>
</reference>
<dbReference type="EMBL" id="UINC01018411">
    <property type="protein sequence ID" value="SVA77312.1"/>
    <property type="molecule type" value="Genomic_DNA"/>
</dbReference>
<dbReference type="Gene3D" id="3.40.630.40">
    <property type="entry name" value="Zn-dependent exopeptidases"/>
    <property type="match status" value="1"/>
</dbReference>
<dbReference type="AlphaFoldDB" id="A0A381YL44"/>
<evidence type="ECO:0008006" key="2">
    <source>
        <dbReference type="Google" id="ProtNLM"/>
    </source>
</evidence>
<dbReference type="NCBIfam" id="TIGR02017">
    <property type="entry name" value="hutG_amidohyd"/>
    <property type="match status" value="1"/>
</dbReference>
<proteinExistence type="predicted"/>
<dbReference type="InterPro" id="IPR010247">
    <property type="entry name" value="HutG_amidohyd"/>
</dbReference>
<dbReference type="InterPro" id="IPR007709">
    <property type="entry name" value="N-FG_amidohydro"/>
</dbReference>
<sequence>MPPELSKRLNEHGLTLSDTDWHINRLYDGLLSTATVVQATFSRYVIDANRDPSGASLYPGQNTTGLCPTTDFDGKTIYHKGEEPDEVEIEQRQQMYHAAYHAALWEQIKRIRKMQGIVLLFDCHSIRSRLPFLFEGQLPEFNLGTNHSATCAPEIEKTAVEVCSSATGYNSVLNERFKGGWTTRYYGDPANGIHAIQLEISQRTYMNEFHPWIYNGEKAKNLRIHLKKLLVSLEQMVIKKTIA</sequence>
<dbReference type="SUPFAM" id="SSF53187">
    <property type="entry name" value="Zn-dependent exopeptidases"/>
    <property type="match status" value="1"/>
</dbReference>